<name>A0ACC2S973_9FUNG</name>
<sequence>MNALKVKTKKRVTFLLPSESDENCILSKPVKESPVLEEISFPSAYQLSNSSTESISRTESLSPGLSVSPVLSLSSEEQLHSSSNSPPMQRAKAASHQGYSLYAQENLSIEDSIQNTILFSKSHIPSPQTSSSTPRYSTSTADLASSISIEPEDSPYYFKSISSNNLKHHYSYDQSYDNISQSDDSHSYIPCDSGLQNQLCDAPSQFSGPLRRKQFGIVFKNNSVPHIQLLERAYNHFLDVAPSNSNAYTFSSMRFVIMSTLSLNKSLKEFASLSFPDAKSKMTATRALQDSDDQLRSLTEYLLGITSPSVVSKSVLPSSTNSSVSSSRSTSYRHVADIFPPTPSNKAGCSSPYGSRSLGSSSPSPRYGSFQGPSSGLGMSTKGHSKQIHRHHSSAYGYSYRDSNLIDRVSSERQELASSPISKNTSDEQIYRHQPSTPVHNYRDSPPNADLKPEYHHLVGGQRAKSGSFSKGYSRKRSVQSDVPTPPRHQTSYQHSSLSSVPSQSRDPNQPLKLKQPYRQSCNFE</sequence>
<protein>
    <submittedName>
        <fullName evidence="1">Uncharacterized protein</fullName>
    </submittedName>
</protein>
<organism evidence="1 2">
    <name type="scientific">Entomophthora muscae</name>
    <dbReference type="NCBI Taxonomy" id="34485"/>
    <lineage>
        <taxon>Eukaryota</taxon>
        <taxon>Fungi</taxon>
        <taxon>Fungi incertae sedis</taxon>
        <taxon>Zoopagomycota</taxon>
        <taxon>Entomophthoromycotina</taxon>
        <taxon>Entomophthoromycetes</taxon>
        <taxon>Entomophthorales</taxon>
        <taxon>Entomophthoraceae</taxon>
        <taxon>Entomophthora</taxon>
    </lineage>
</organism>
<dbReference type="Proteomes" id="UP001165960">
    <property type="component" value="Unassembled WGS sequence"/>
</dbReference>
<accession>A0ACC2S973</accession>
<proteinExistence type="predicted"/>
<gene>
    <name evidence="1" type="ORF">DSO57_1008078</name>
</gene>
<reference evidence="1" key="1">
    <citation type="submission" date="2022-04" db="EMBL/GenBank/DDBJ databases">
        <title>Genome of the entomopathogenic fungus Entomophthora muscae.</title>
        <authorList>
            <person name="Elya C."/>
            <person name="Lovett B.R."/>
            <person name="Lee E."/>
            <person name="Macias A.M."/>
            <person name="Hajek A.E."/>
            <person name="De Bivort B.L."/>
            <person name="Kasson M.T."/>
            <person name="De Fine Licht H.H."/>
            <person name="Stajich J.E."/>
        </authorList>
    </citation>
    <scope>NUCLEOTIDE SEQUENCE</scope>
    <source>
        <strain evidence="1">Berkeley</strain>
    </source>
</reference>
<evidence type="ECO:0000313" key="1">
    <source>
        <dbReference type="EMBL" id="KAJ9058860.1"/>
    </source>
</evidence>
<evidence type="ECO:0000313" key="2">
    <source>
        <dbReference type="Proteomes" id="UP001165960"/>
    </source>
</evidence>
<keyword evidence="2" id="KW-1185">Reference proteome</keyword>
<dbReference type="EMBL" id="QTSX02005704">
    <property type="protein sequence ID" value="KAJ9058860.1"/>
    <property type="molecule type" value="Genomic_DNA"/>
</dbReference>
<comment type="caution">
    <text evidence="1">The sequence shown here is derived from an EMBL/GenBank/DDBJ whole genome shotgun (WGS) entry which is preliminary data.</text>
</comment>